<accession>A0A645GHL7</accession>
<evidence type="ECO:0000313" key="1">
    <source>
        <dbReference type="EMBL" id="MPN26471.1"/>
    </source>
</evidence>
<comment type="caution">
    <text evidence="1">The sequence shown here is derived from an EMBL/GenBank/DDBJ whole genome shotgun (WGS) entry which is preliminary data.</text>
</comment>
<dbReference type="AlphaFoldDB" id="A0A645GHL7"/>
<reference evidence="1" key="1">
    <citation type="submission" date="2019-08" db="EMBL/GenBank/DDBJ databases">
        <authorList>
            <person name="Kucharzyk K."/>
            <person name="Murdoch R.W."/>
            <person name="Higgins S."/>
            <person name="Loffler F."/>
        </authorList>
    </citation>
    <scope>NUCLEOTIDE SEQUENCE</scope>
</reference>
<organism evidence="1">
    <name type="scientific">bioreactor metagenome</name>
    <dbReference type="NCBI Taxonomy" id="1076179"/>
    <lineage>
        <taxon>unclassified sequences</taxon>
        <taxon>metagenomes</taxon>
        <taxon>ecological metagenomes</taxon>
    </lineage>
</organism>
<proteinExistence type="predicted"/>
<name>A0A645GHL7_9ZZZZ</name>
<gene>
    <name evidence="1" type="ORF">SDC9_173896</name>
</gene>
<sequence>MVNTHGNRAGIGDYHRLAREFVLTVLLVVLYNVLAQGGDGLFCTKDAVHLTEFLLTLLDGVWIGVSSHDIVFSVD</sequence>
<protein>
    <submittedName>
        <fullName evidence="1">Uncharacterized protein</fullName>
    </submittedName>
</protein>
<dbReference type="EMBL" id="VSSQ01076008">
    <property type="protein sequence ID" value="MPN26471.1"/>
    <property type="molecule type" value="Genomic_DNA"/>
</dbReference>